<dbReference type="InterPro" id="IPR042099">
    <property type="entry name" value="ANL_N_sf"/>
</dbReference>
<organism evidence="3 4">
    <name type="scientific">Gomphillus americanus</name>
    <dbReference type="NCBI Taxonomy" id="1940652"/>
    <lineage>
        <taxon>Eukaryota</taxon>
        <taxon>Fungi</taxon>
        <taxon>Dikarya</taxon>
        <taxon>Ascomycota</taxon>
        <taxon>Pezizomycotina</taxon>
        <taxon>Lecanoromycetes</taxon>
        <taxon>OSLEUM clade</taxon>
        <taxon>Ostropomycetidae</taxon>
        <taxon>Ostropales</taxon>
        <taxon>Graphidaceae</taxon>
        <taxon>Gomphilloideae</taxon>
        <taxon>Gomphillus</taxon>
    </lineage>
</organism>
<gene>
    <name evidence="3" type="ORF">GOMPHAMPRED_002221</name>
</gene>
<protein>
    <recommendedName>
        <fullName evidence="5">Acetyl-CoA synthetase-like protein</fullName>
    </recommendedName>
</protein>
<feature type="domain" description="AMP-dependent synthetase/ligase" evidence="1">
    <location>
        <begin position="15"/>
        <end position="371"/>
    </location>
</feature>
<name>A0A8H3FCJ7_9LECA</name>
<proteinExistence type="predicted"/>
<comment type="caution">
    <text evidence="3">The sequence shown here is derived from an EMBL/GenBank/DDBJ whole genome shotgun (WGS) entry which is preliminary data.</text>
</comment>
<accession>A0A8H3FCJ7</accession>
<dbReference type="Gene3D" id="3.40.50.12780">
    <property type="entry name" value="N-terminal domain of ligase-like"/>
    <property type="match status" value="1"/>
</dbReference>
<dbReference type="EMBL" id="CAJPDQ010000016">
    <property type="protein sequence ID" value="CAF9921074.1"/>
    <property type="molecule type" value="Genomic_DNA"/>
</dbReference>
<dbReference type="SUPFAM" id="SSF56801">
    <property type="entry name" value="Acetyl-CoA synthetase-like"/>
    <property type="match status" value="1"/>
</dbReference>
<dbReference type="AlphaFoldDB" id="A0A8H3FCJ7"/>
<reference evidence="3" key="1">
    <citation type="submission" date="2021-03" db="EMBL/GenBank/DDBJ databases">
        <authorList>
            <person name="Tagirdzhanova G."/>
        </authorList>
    </citation>
    <scope>NUCLEOTIDE SEQUENCE</scope>
</reference>
<dbReference type="InterPro" id="IPR045851">
    <property type="entry name" value="AMP-bd_C_sf"/>
</dbReference>
<dbReference type="OrthoDB" id="6509636at2759"/>
<dbReference type="Proteomes" id="UP000664169">
    <property type="component" value="Unassembled WGS sequence"/>
</dbReference>
<dbReference type="InterPro" id="IPR000873">
    <property type="entry name" value="AMP-dep_synth/lig_dom"/>
</dbReference>
<evidence type="ECO:0000313" key="3">
    <source>
        <dbReference type="EMBL" id="CAF9921074.1"/>
    </source>
</evidence>
<dbReference type="GO" id="GO:0016405">
    <property type="term" value="F:CoA-ligase activity"/>
    <property type="evidence" value="ECO:0007669"/>
    <property type="project" value="TreeGrafter"/>
</dbReference>
<feature type="domain" description="AMP-binding enzyme C-terminal" evidence="2">
    <location>
        <begin position="425"/>
        <end position="498"/>
    </location>
</feature>
<sequence>MDIVSWTLENYDYSEDQPVLIDAKNPENYVTRSQAIHHVRQLVAGIWAAGLRPGDCICVLGFTTILSPIYYLGIIGSGCVIVGGNPSYTPFELAGLFNKCNVKLVLTEPKLLSKVQEAASTSSNPKIYSLGDSSWDSLTQHGERDWIRLSEDQAKTEISMYLSTSGTTGAPKFAAVSHTYLTATAANIEKESATKDYQISRLIALPIMHAFAAPLVIAVAFRTGVPTYLLSRFDADDFLDAVDRFQITDVPVVPSIMSMLVQNTNMTGRQMASLREVLSAGAVLSSDVKAQFQLVAPNSKILSLYGQTEVGWICSTPFNRRVESEGLPSLGVPLTGYTIDIWDADTGEMITEPGVRGEILIDGPALFLYYLNDPKATENSFTMINGRRYLRSGDIGYRDTYDDLYIIDRLKDLIKVRGWQVSPAEVEGVIVQYPGIEDAAVVGTKDIHGHSGEIPVAFIVGVVDLISLKAYVAERLAAYKRPVEYKFISKIPRNPAGKILRRLLLEELDAAVVPVLASPVAMKIEIDTSNVVPEKVEVDNLNIAAEKLEVTSQMSSGRRSNMMSGCFGWLKAKWNLHRNKTELI</sequence>
<dbReference type="InterPro" id="IPR025110">
    <property type="entry name" value="AMP-bd_C"/>
</dbReference>
<dbReference type="Pfam" id="PF00501">
    <property type="entry name" value="AMP-binding"/>
    <property type="match status" value="1"/>
</dbReference>
<evidence type="ECO:0000259" key="1">
    <source>
        <dbReference type="Pfam" id="PF00501"/>
    </source>
</evidence>
<dbReference type="PANTHER" id="PTHR24096">
    <property type="entry name" value="LONG-CHAIN-FATTY-ACID--COA LIGASE"/>
    <property type="match status" value="1"/>
</dbReference>
<evidence type="ECO:0000313" key="4">
    <source>
        <dbReference type="Proteomes" id="UP000664169"/>
    </source>
</evidence>
<evidence type="ECO:0008006" key="5">
    <source>
        <dbReference type="Google" id="ProtNLM"/>
    </source>
</evidence>
<dbReference type="GO" id="GO:0019748">
    <property type="term" value="P:secondary metabolic process"/>
    <property type="evidence" value="ECO:0007669"/>
    <property type="project" value="TreeGrafter"/>
</dbReference>
<dbReference type="Gene3D" id="3.30.300.30">
    <property type="match status" value="1"/>
</dbReference>
<dbReference type="Pfam" id="PF13193">
    <property type="entry name" value="AMP-binding_C"/>
    <property type="match status" value="1"/>
</dbReference>
<keyword evidence="4" id="KW-1185">Reference proteome</keyword>
<dbReference type="PANTHER" id="PTHR24096:SF265">
    <property type="entry name" value="ENZYME, PUTATIVE (AFU_ORTHOLOGUE AFUA_5G14270)-RELATED"/>
    <property type="match status" value="1"/>
</dbReference>
<evidence type="ECO:0000259" key="2">
    <source>
        <dbReference type="Pfam" id="PF13193"/>
    </source>
</evidence>